<evidence type="ECO:0000256" key="12">
    <source>
        <dbReference type="ARBA" id="ARBA00043691"/>
    </source>
</evidence>
<dbReference type="GO" id="GO:0052745">
    <property type="term" value="F:inositol phosphate phosphatase activity"/>
    <property type="evidence" value="ECO:0007669"/>
    <property type="project" value="TreeGrafter"/>
</dbReference>
<proteinExistence type="inferred from homology"/>
<dbReference type="InterPro" id="IPR029033">
    <property type="entry name" value="His_PPase_superfam"/>
</dbReference>
<dbReference type="EC" id="3.1.3.80" evidence="3"/>
<keyword evidence="8" id="KW-0472">Membrane</keyword>
<keyword evidence="7" id="KW-0378">Hydrolase</keyword>
<organism evidence="14 15">
    <name type="scientific">Aphis craccivora</name>
    <name type="common">Cowpea aphid</name>
    <dbReference type="NCBI Taxonomy" id="307492"/>
    <lineage>
        <taxon>Eukaryota</taxon>
        <taxon>Metazoa</taxon>
        <taxon>Ecdysozoa</taxon>
        <taxon>Arthropoda</taxon>
        <taxon>Hexapoda</taxon>
        <taxon>Insecta</taxon>
        <taxon>Pterygota</taxon>
        <taxon>Neoptera</taxon>
        <taxon>Paraneoptera</taxon>
        <taxon>Hemiptera</taxon>
        <taxon>Sternorrhyncha</taxon>
        <taxon>Aphidomorpha</taxon>
        <taxon>Aphidoidea</taxon>
        <taxon>Aphididae</taxon>
        <taxon>Aphidini</taxon>
        <taxon>Aphis</taxon>
        <taxon>Aphis</taxon>
    </lineage>
</organism>
<dbReference type="EMBL" id="VUJU01007898">
    <property type="protein sequence ID" value="KAF0738702.1"/>
    <property type="molecule type" value="Genomic_DNA"/>
</dbReference>
<evidence type="ECO:0000256" key="11">
    <source>
        <dbReference type="ARBA" id="ARBA00043671"/>
    </source>
</evidence>
<sequence length="442" mass="51855">MQQHYLFLLETCSPTKALCMMRHGAKFPKQEVKDEIAKLEEFKTYFNDQFSNNENALHALPEKSKSVISKIMKWKNKTASSEAKKINDNGLLTMRKLGQRWNSKLLNIVVNIESEEEIEFNSAKEERCSLSGQEFLKEFLKIKKNTTEKIPPFKLPEKDDHRIKLDKGKPEVKGPKVNIPEKDVENIYYNEVCPEKNCSTTEKVINLLFPNEYGSDEWKEWRYKITSAKVKTMYMACANSYGYEYSAEEEGHAWCHLFDDDDIAMFEGMHDYQYYIKNGYHDIKTKNYGHPIMKDIVKFLNKTETKKFKLFAAHTSNCLSLITGFRMFQDEKKITLKSMTTGDKMRNRKWKSSLIGNYACNIMVVVYDCEDDKYNITEEVSIFFNETPLEMVFENERTCTLCPINDVINLIQELLNDKPTEEESIEYDNLQKRKKIEETIDD</sequence>
<accession>A0A6G0XEM1</accession>
<dbReference type="SUPFAM" id="SSF53254">
    <property type="entry name" value="Phosphoglycerate mutase-like"/>
    <property type="match status" value="1"/>
</dbReference>
<keyword evidence="6" id="KW-0732">Signal</keyword>
<evidence type="ECO:0000256" key="9">
    <source>
        <dbReference type="ARBA" id="ARBA00031642"/>
    </source>
</evidence>
<dbReference type="GO" id="GO:0034417">
    <property type="term" value="F:bisphosphoglycerate 3-phosphatase activity"/>
    <property type="evidence" value="ECO:0007669"/>
    <property type="project" value="UniProtKB-EC"/>
</dbReference>
<dbReference type="EC" id="3.1.3.62" evidence="4"/>
<evidence type="ECO:0000256" key="6">
    <source>
        <dbReference type="ARBA" id="ARBA00022729"/>
    </source>
</evidence>
<comment type="catalytic activity">
    <reaction evidence="11">
        <text>1D-myo-inositol 1,2,4,5,6-pentakisphosphate + H2O = 1D-myo-inositol 1,2,5,6-tetrakisphosphate + phosphate</text>
        <dbReference type="Rhea" id="RHEA:77115"/>
        <dbReference type="ChEBI" id="CHEBI:15377"/>
        <dbReference type="ChEBI" id="CHEBI:43474"/>
        <dbReference type="ChEBI" id="CHEBI:57798"/>
        <dbReference type="ChEBI" id="CHEBI:195535"/>
        <dbReference type="EC" id="3.1.3.62"/>
    </reaction>
    <physiologicalReaction direction="left-to-right" evidence="11">
        <dbReference type="Rhea" id="RHEA:77116"/>
    </physiologicalReaction>
</comment>
<comment type="subcellular location">
    <subcellularLocation>
        <location evidence="1">Membrane</location>
    </subcellularLocation>
</comment>
<dbReference type="Proteomes" id="UP000478052">
    <property type="component" value="Unassembled WGS sequence"/>
</dbReference>
<evidence type="ECO:0000256" key="5">
    <source>
        <dbReference type="ARBA" id="ARBA00018097"/>
    </source>
</evidence>
<comment type="catalytic activity">
    <reaction evidence="12">
        <text>1D-myo-inositol hexakisphosphate + H2O = 1D-myo-inositol 1,2,4,5,6-pentakisphosphate + phosphate</text>
        <dbReference type="Rhea" id="RHEA:16989"/>
        <dbReference type="ChEBI" id="CHEBI:15377"/>
        <dbReference type="ChEBI" id="CHEBI:43474"/>
        <dbReference type="ChEBI" id="CHEBI:57798"/>
        <dbReference type="ChEBI" id="CHEBI:58130"/>
        <dbReference type="EC" id="3.1.3.62"/>
    </reaction>
    <physiologicalReaction direction="left-to-right" evidence="12">
        <dbReference type="Rhea" id="RHEA:16990"/>
    </physiologicalReaction>
</comment>
<evidence type="ECO:0000256" key="2">
    <source>
        <dbReference type="ARBA" id="ARBA00008422"/>
    </source>
</evidence>
<dbReference type="PANTHER" id="PTHR20963:SF8">
    <property type="entry name" value="MULTIPLE INOSITOL POLYPHOSPHATE PHOSPHATASE 1"/>
    <property type="match status" value="1"/>
</dbReference>
<evidence type="ECO:0000256" key="13">
    <source>
        <dbReference type="ARBA" id="ARBA00043832"/>
    </source>
</evidence>
<name>A0A6G0XEM1_APHCR</name>
<evidence type="ECO:0000256" key="3">
    <source>
        <dbReference type="ARBA" id="ARBA00012976"/>
    </source>
</evidence>
<gene>
    <name evidence="14" type="ORF">FWK35_00027440</name>
</gene>
<keyword evidence="15" id="KW-1185">Reference proteome</keyword>
<reference evidence="14 15" key="1">
    <citation type="submission" date="2019-08" db="EMBL/GenBank/DDBJ databases">
        <title>Whole genome of Aphis craccivora.</title>
        <authorList>
            <person name="Voronova N.V."/>
            <person name="Shulinski R.S."/>
            <person name="Bandarenka Y.V."/>
            <person name="Zhorov D.G."/>
            <person name="Warner D."/>
        </authorList>
    </citation>
    <scope>NUCLEOTIDE SEQUENCE [LARGE SCALE GENOMIC DNA]</scope>
    <source>
        <strain evidence="14">180601</strain>
        <tissue evidence="14">Whole Body</tissue>
    </source>
</reference>
<evidence type="ECO:0000313" key="15">
    <source>
        <dbReference type="Proteomes" id="UP000478052"/>
    </source>
</evidence>
<evidence type="ECO:0000256" key="7">
    <source>
        <dbReference type="ARBA" id="ARBA00022801"/>
    </source>
</evidence>
<dbReference type="AlphaFoldDB" id="A0A6G0XEM1"/>
<dbReference type="Gene3D" id="3.40.50.1240">
    <property type="entry name" value="Phosphoglycerate mutase-like"/>
    <property type="match status" value="1"/>
</dbReference>
<evidence type="ECO:0000256" key="10">
    <source>
        <dbReference type="ARBA" id="ARBA00043668"/>
    </source>
</evidence>
<evidence type="ECO:0000256" key="1">
    <source>
        <dbReference type="ARBA" id="ARBA00004370"/>
    </source>
</evidence>
<dbReference type="CDD" id="cd07061">
    <property type="entry name" value="HP_HAP_like"/>
    <property type="match status" value="1"/>
</dbReference>
<dbReference type="Pfam" id="PF00328">
    <property type="entry name" value="His_Phos_2"/>
    <property type="match status" value="1"/>
</dbReference>
<evidence type="ECO:0000256" key="4">
    <source>
        <dbReference type="ARBA" id="ARBA00013040"/>
    </source>
</evidence>
<protein>
    <recommendedName>
        <fullName evidence="5">Multiple inositol polyphosphate phosphatase 1</fullName>
        <ecNumber evidence="4">3.1.3.62</ecNumber>
        <ecNumber evidence="3">3.1.3.80</ecNumber>
    </recommendedName>
    <alternativeName>
        <fullName evidence="9">2,3-bisphosphoglycerate 3-phosphatase</fullName>
    </alternativeName>
</protein>
<evidence type="ECO:0000313" key="14">
    <source>
        <dbReference type="EMBL" id="KAF0738702.1"/>
    </source>
</evidence>
<comment type="catalytic activity">
    <reaction evidence="10">
        <text>1D-myo-inositol 1,2,5,6-tetrakisphosphate + H2O = 1D-myo-inositol 1,2,6-trisphosphate + phosphate</text>
        <dbReference type="Rhea" id="RHEA:77119"/>
        <dbReference type="ChEBI" id="CHEBI:15377"/>
        <dbReference type="ChEBI" id="CHEBI:43474"/>
        <dbReference type="ChEBI" id="CHEBI:195535"/>
        <dbReference type="ChEBI" id="CHEBI:195537"/>
        <dbReference type="EC" id="3.1.3.62"/>
    </reaction>
    <physiologicalReaction direction="left-to-right" evidence="10">
        <dbReference type="Rhea" id="RHEA:77120"/>
    </physiologicalReaction>
</comment>
<dbReference type="OrthoDB" id="6509975at2759"/>
<dbReference type="PANTHER" id="PTHR20963">
    <property type="entry name" value="MULTIPLE INOSITOL POLYPHOSPHATE PHOSPHATASE-RELATED"/>
    <property type="match status" value="1"/>
</dbReference>
<dbReference type="GO" id="GO:0016020">
    <property type="term" value="C:membrane"/>
    <property type="evidence" value="ECO:0007669"/>
    <property type="project" value="UniProtKB-SubCell"/>
</dbReference>
<comment type="catalytic activity">
    <reaction evidence="13">
        <text>(2R)-2,3-bisphosphoglycerate + H2O = (2R)-2-phosphoglycerate + phosphate</text>
        <dbReference type="Rhea" id="RHEA:27381"/>
        <dbReference type="ChEBI" id="CHEBI:15377"/>
        <dbReference type="ChEBI" id="CHEBI:43474"/>
        <dbReference type="ChEBI" id="CHEBI:58248"/>
        <dbReference type="ChEBI" id="CHEBI:58289"/>
        <dbReference type="EC" id="3.1.3.80"/>
    </reaction>
    <physiologicalReaction direction="left-to-right" evidence="13">
        <dbReference type="Rhea" id="RHEA:27382"/>
    </physiologicalReaction>
</comment>
<comment type="caution">
    <text evidence="14">The sequence shown here is derived from an EMBL/GenBank/DDBJ whole genome shotgun (WGS) entry which is preliminary data.</text>
</comment>
<evidence type="ECO:0000256" key="8">
    <source>
        <dbReference type="ARBA" id="ARBA00023136"/>
    </source>
</evidence>
<comment type="similarity">
    <text evidence="2">Belongs to the histidine acid phosphatase family. MINPP1 subfamily.</text>
</comment>
<dbReference type="InterPro" id="IPR000560">
    <property type="entry name" value="His_Pase_clade-2"/>
</dbReference>
<dbReference type="GO" id="GO:0003993">
    <property type="term" value="F:acid phosphatase activity"/>
    <property type="evidence" value="ECO:0007669"/>
    <property type="project" value="TreeGrafter"/>
</dbReference>